<comment type="cofactor">
    <cofactor evidence="1">
        <name>Mg(2+)</name>
        <dbReference type="ChEBI" id="CHEBI:18420"/>
    </cofactor>
</comment>
<evidence type="ECO:0000256" key="2">
    <source>
        <dbReference type="ARBA" id="ARBA00022801"/>
    </source>
</evidence>
<dbReference type="GO" id="GO:0016787">
    <property type="term" value="F:hydrolase activity"/>
    <property type="evidence" value="ECO:0007669"/>
    <property type="project" value="UniProtKB-KW"/>
</dbReference>
<dbReference type="OrthoDB" id="9761969at2"/>
<dbReference type="Pfam" id="PF00293">
    <property type="entry name" value="NUDIX"/>
    <property type="match status" value="1"/>
</dbReference>
<dbReference type="SUPFAM" id="SSF55811">
    <property type="entry name" value="Nudix"/>
    <property type="match status" value="1"/>
</dbReference>
<dbReference type="PANTHER" id="PTHR43046:SF14">
    <property type="entry name" value="MUTT_NUDIX FAMILY PROTEIN"/>
    <property type="match status" value="1"/>
</dbReference>
<evidence type="ECO:0000313" key="4">
    <source>
        <dbReference type="EMBL" id="PVE48860.1"/>
    </source>
</evidence>
<evidence type="ECO:0000313" key="5">
    <source>
        <dbReference type="Proteomes" id="UP000244810"/>
    </source>
</evidence>
<dbReference type="AlphaFoldDB" id="A0A2T7UVQ4"/>
<dbReference type="Gene3D" id="3.90.79.10">
    <property type="entry name" value="Nucleoside Triphosphate Pyrophosphohydrolase"/>
    <property type="match status" value="1"/>
</dbReference>
<dbReference type="Proteomes" id="UP000244810">
    <property type="component" value="Unassembled WGS sequence"/>
</dbReference>
<accession>A0A2T7UVQ4</accession>
<name>A0A2T7UVQ4_9RHOB</name>
<dbReference type="PANTHER" id="PTHR43046">
    <property type="entry name" value="GDP-MANNOSE MANNOSYL HYDROLASE"/>
    <property type="match status" value="1"/>
</dbReference>
<gene>
    <name evidence="4" type="ORF">DDE23_00175</name>
</gene>
<organism evidence="4 5">
    <name type="scientific">Pararhodobacter aggregans</name>
    <dbReference type="NCBI Taxonomy" id="404875"/>
    <lineage>
        <taxon>Bacteria</taxon>
        <taxon>Pseudomonadati</taxon>
        <taxon>Pseudomonadota</taxon>
        <taxon>Alphaproteobacteria</taxon>
        <taxon>Rhodobacterales</taxon>
        <taxon>Paracoccaceae</taxon>
        <taxon>Pararhodobacter</taxon>
    </lineage>
</organism>
<dbReference type="InterPro" id="IPR015797">
    <property type="entry name" value="NUDIX_hydrolase-like_dom_sf"/>
</dbReference>
<dbReference type="EMBL" id="QDDR01000001">
    <property type="protein sequence ID" value="PVE48860.1"/>
    <property type="molecule type" value="Genomic_DNA"/>
</dbReference>
<comment type="caution">
    <text evidence="4">The sequence shown here is derived from an EMBL/GenBank/DDBJ whole genome shotgun (WGS) entry which is preliminary data.</text>
</comment>
<keyword evidence="2 4" id="KW-0378">Hydrolase</keyword>
<proteinExistence type="predicted"/>
<keyword evidence="5" id="KW-1185">Reference proteome</keyword>
<evidence type="ECO:0000256" key="1">
    <source>
        <dbReference type="ARBA" id="ARBA00001946"/>
    </source>
</evidence>
<dbReference type="InterPro" id="IPR000086">
    <property type="entry name" value="NUDIX_hydrolase_dom"/>
</dbReference>
<protein>
    <submittedName>
        <fullName evidence="4">NUDIX hydrolase</fullName>
    </submittedName>
</protein>
<evidence type="ECO:0000259" key="3">
    <source>
        <dbReference type="PROSITE" id="PS51462"/>
    </source>
</evidence>
<dbReference type="PROSITE" id="PS51462">
    <property type="entry name" value="NUDIX"/>
    <property type="match status" value="1"/>
</dbReference>
<feature type="domain" description="Nudix hydrolase" evidence="3">
    <location>
        <begin position="7"/>
        <end position="141"/>
    </location>
</feature>
<dbReference type="RefSeq" id="WP_107754528.1">
    <property type="nucleotide sequence ID" value="NZ_QBKF01000014.1"/>
</dbReference>
<sequence length="150" mass="16745">MTRVKPRVRLSVRAVILRGGRLLLVNAWPGDESDLWCVPGGGVEPHASLPDNLIREIHEETGIAIRVGDPCLVNEFHDPESGIHQVDIYFRATALALPKGVWIDTEGVVNRQRWVTRDELQALRFKPDSLPEVAFGGSGLLYDPLELYAR</sequence>
<reference evidence="4 5" key="1">
    <citation type="journal article" date="2011" name="Syst. Appl. Microbiol.">
        <title>Defluviimonas denitrificans gen. nov., sp. nov., and Pararhodobacter aggregans gen. nov., sp. nov., non-phototrophic Rhodobacteraceae from the biofilter of a marine aquaculture.</title>
        <authorList>
            <person name="Foesel B.U."/>
            <person name="Drake H.L."/>
            <person name="Schramm A."/>
        </authorList>
    </citation>
    <scope>NUCLEOTIDE SEQUENCE [LARGE SCALE GENOMIC DNA]</scope>
    <source>
        <strain evidence="4 5">D1-19</strain>
    </source>
</reference>